<name>A0AAD5RF56_PARTN</name>
<gene>
    <name evidence="2" type="ORF">KIN20_038309</name>
</gene>
<evidence type="ECO:0000313" key="2">
    <source>
        <dbReference type="EMBL" id="KAJ1375072.1"/>
    </source>
</evidence>
<dbReference type="GO" id="GO:0005765">
    <property type="term" value="C:lysosomal membrane"/>
    <property type="evidence" value="ECO:0007669"/>
    <property type="project" value="TreeGrafter"/>
</dbReference>
<accession>A0AAD5RF56</accession>
<dbReference type="GO" id="GO:0016197">
    <property type="term" value="P:endosomal transport"/>
    <property type="evidence" value="ECO:0007669"/>
    <property type="project" value="TreeGrafter"/>
</dbReference>
<dbReference type="PANTHER" id="PTHR12811">
    <property type="entry name" value="VACUOLAR PROTEIN SORTING VPS16"/>
    <property type="match status" value="1"/>
</dbReference>
<feature type="domain" description="Vps16 N-terminal" evidence="1">
    <location>
        <begin position="28"/>
        <end position="102"/>
    </location>
</feature>
<dbReference type="InterPro" id="IPR016534">
    <property type="entry name" value="VPS16"/>
</dbReference>
<comment type="caution">
    <text evidence="2">The sequence shown here is derived from an EMBL/GenBank/DDBJ whole genome shotgun (WGS) entry which is preliminary data.</text>
</comment>
<dbReference type="GO" id="GO:0042144">
    <property type="term" value="P:vacuole fusion, non-autophagic"/>
    <property type="evidence" value="ECO:0007669"/>
    <property type="project" value="TreeGrafter"/>
</dbReference>
<dbReference type="AlphaFoldDB" id="A0AAD5RF56"/>
<organism evidence="2 3">
    <name type="scientific">Parelaphostrongylus tenuis</name>
    <name type="common">Meningeal worm</name>
    <dbReference type="NCBI Taxonomy" id="148309"/>
    <lineage>
        <taxon>Eukaryota</taxon>
        <taxon>Metazoa</taxon>
        <taxon>Ecdysozoa</taxon>
        <taxon>Nematoda</taxon>
        <taxon>Chromadorea</taxon>
        <taxon>Rhabditida</taxon>
        <taxon>Rhabditina</taxon>
        <taxon>Rhabditomorpha</taxon>
        <taxon>Strongyloidea</taxon>
        <taxon>Metastrongylidae</taxon>
        <taxon>Parelaphostrongylus</taxon>
    </lineage>
</organism>
<sequence length="214" mass="24180">MKCGFEACPTFRACASFHLIGYDEVAVLGVASTSDGALLYEGAQWLDSNKSHNSYEYAMQISDISVAIDQCVSTAFSTWSPRMQKALLKAAHFGMVFSTGFDSTRFVRTLRELRVLNEVHRERTGMPITSVQIDRILRFQSLRQVYFCYFLSEKFTKRAIDAKLPKLARLLIKREKDDSKQSTVVRARAVHFAAAQESPSVDNDLKCSDRDAEI</sequence>
<dbReference type="GO" id="GO:0005768">
    <property type="term" value="C:endosome"/>
    <property type="evidence" value="ECO:0007669"/>
    <property type="project" value="TreeGrafter"/>
</dbReference>
<proteinExistence type="predicted"/>
<dbReference type="Pfam" id="PF04841">
    <property type="entry name" value="Vps16_N"/>
    <property type="match status" value="1"/>
</dbReference>
<dbReference type="Proteomes" id="UP001196413">
    <property type="component" value="Unassembled WGS sequence"/>
</dbReference>
<evidence type="ECO:0000259" key="1">
    <source>
        <dbReference type="Pfam" id="PF04841"/>
    </source>
</evidence>
<dbReference type="PANTHER" id="PTHR12811:SF0">
    <property type="entry name" value="VACUOLAR PROTEIN SORTING-ASSOCIATED PROTEIN 16 HOMOLOG"/>
    <property type="match status" value="1"/>
</dbReference>
<dbReference type="GO" id="GO:0030897">
    <property type="term" value="C:HOPS complex"/>
    <property type="evidence" value="ECO:0007669"/>
    <property type="project" value="TreeGrafter"/>
</dbReference>
<dbReference type="GO" id="GO:0006886">
    <property type="term" value="P:intracellular protein transport"/>
    <property type="evidence" value="ECO:0007669"/>
    <property type="project" value="InterPro"/>
</dbReference>
<evidence type="ECO:0000313" key="3">
    <source>
        <dbReference type="Proteomes" id="UP001196413"/>
    </source>
</evidence>
<keyword evidence="3" id="KW-1185">Reference proteome</keyword>
<dbReference type="InterPro" id="IPR006926">
    <property type="entry name" value="Vps16_N"/>
</dbReference>
<protein>
    <recommendedName>
        <fullName evidence="1">Vps16 N-terminal domain-containing protein</fullName>
    </recommendedName>
</protein>
<dbReference type="GO" id="GO:0003779">
    <property type="term" value="F:actin binding"/>
    <property type="evidence" value="ECO:0007669"/>
    <property type="project" value="TreeGrafter"/>
</dbReference>
<dbReference type="EMBL" id="JAHQIW010007505">
    <property type="protein sequence ID" value="KAJ1375072.1"/>
    <property type="molecule type" value="Genomic_DNA"/>
</dbReference>
<reference evidence="2" key="1">
    <citation type="submission" date="2021-06" db="EMBL/GenBank/DDBJ databases">
        <title>Parelaphostrongylus tenuis whole genome reference sequence.</title>
        <authorList>
            <person name="Garwood T.J."/>
            <person name="Larsen P.A."/>
            <person name="Fountain-Jones N.M."/>
            <person name="Garbe J.R."/>
            <person name="Macchietto M.G."/>
            <person name="Kania S.A."/>
            <person name="Gerhold R.W."/>
            <person name="Richards J.E."/>
            <person name="Wolf T.M."/>
        </authorList>
    </citation>
    <scope>NUCLEOTIDE SEQUENCE</scope>
    <source>
        <strain evidence="2">MNPRO001-30</strain>
        <tissue evidence="2">Meninges</tissue>
    </source>
</reference>